<dbReference type="EMBL" id="JAHWDP010000008">
    <property type="protein sequence ID" value="MBW2939069.1"/>
    <property type="molecule type" value="Genomic_DNA"/>
</dbReference>
<keyword evidence="2" id="KW-1185">Reference proteome</keyword>
<dbReference type="RefSeq" id="WP_219053595.1">
    <property type="nucleotide sequence ID" value="NZ_JAHWDP010000008.1"/>
</dbReference>
<evidence type="ECO:0000313" key="1">
    <source>
        <dbReference type="EMBL" id="MBW2939069.1"/>
    </source>
</evidence>
<name>A0A9X1FQX7_9FLAO</name>
<proteinExistence type="predicted"/>
<sequence length="71" mass="8156">MKKLCLAIIIVLTTSIYSSCREKETKVIIEEKTVETTEEKKGILERVGEEVDKEVNEEIDEEIEKIGNDDQ</sequence>
<protein>
    <submittedName>
        <fullName evidence="1">Uncharacterized protein</fullName>
    </submittedName>
</protein>
<comment type="caution">
    <text evidence="1">The sequence shown here is derived from an EMBL/GenBank/DDBJ whole genome shotgun (WGS) entry which is preliminary data.</text>
</comment>
<dbReference type="AlphaFoldDB" id="A0A9X1FQX7"/>
<reference evidence="1" key="1">
    <citation type="submission" date="2021-07" db="EMBL/GenBank/DDBJ databases">
        <title>Aureisphaera sp. CAU 1614 isolated from sea sediment.</title>
        <authorList>
            <person name="Kim W."/>
        </authorList>
    </citation>
    <scope>NUCLEOTIDE SEQUENCE</scope>
    <source>
        <strain evidence="1">CAU 1614</strain>
    </source>
</reference>
<dbReference type="Proteomes" id="UP001138686">
    <property type="component" value="Unassembled WGS sequence"/>
</dbReference>
<gene>
    <name evidence="1" type="ORF">KXJ69_13215</name>
</gene>
<organism evidence="1 2">
    <name type="scientific">Halomarinibacterium sedimenti</name>
    <dbReference type="NCBI Taxonomy" id="2857106"/>
    <lineage>
        <taxon>Bacteria</taxon>
        <taxon>Pseudomonadati</taxon>
        <taxon>Bacteroidota</taxon>
        <taxon>Flavobacteriia</taxon>
        <taxon>Flavobacteriales</taxon>
        <taxon>Flavobacteriaceae</taxon>
        <taxon>Halomarinibacterium</taxon>
    </lineage>
</organism>
<evidence type="ECO:0000313" key="2">
    <source>
        <dbReference type="Proteomes" id="UP001138686"/>
    </source>
</evidence>
<accession>A0A9X1FQX7</accession>